<dbReference type="InterPro" id="IPR001789">
    <property type="entry name" value="Sig_transdc_resp-reg_receiver"/>
</dbReference>
<dbReference type="InterPro" id="IPR000792">
    <property type="entry name" value="Tscrpt_reg_LuxR_C"/>
</dbReference>
<dbReference type="RefSeq" id="WP_125002391.1">
    <property type="nucleotide sequence ID" value="NZ_RQXT01000029.1"/>
</dbReference>
<dbReference type="Gene3D" id="3.40.50.2300">
    <property type="match status" value="1"/>
</dbReference>
<evidence type="ECO:0000259" key="3">
    <source>
        <dbReference type="PROSITE" id="PS50043"/>
    </source>
</evidence>
<dbReference type="GO" id="GO:0000160">
    <property type="term" value="P:phosphorelay signal transduction system"/>
    <property type="evidence" value="ECO:0007669"/>
    <property type="project" value="InterPro"/>
</dbReference>
<name>A0A3P3FFE1_9HYPH</name>
<dbReference type="PROSITE" id="PS50043">
    <property type="entry name" value="HTH_LUXR_2"/>
    <property type="match status" value="1"/>
</dbReference>
<gene>
    <name evidence="5" type="ORF">EH240_21580</name>
</gene>
<evidence type="ECO:0000256" key="2">
    <source>
        <dbReference type="PROSITE-ProRule" id="PRU00169"/>
    </source>
</evidence>
<dbReference type="CDD" id="cd06170">
    <property type="entry name" value="LuxR_C_like"/>
    <property type="match status" value="1"/>
</dbReference>
<dbReference type="InterPro" id="IPR036388">
    <property type="entry name" value="WH-like_DNA-bd_sf"/>
</dbReference>
<dbReference type="PANTHER" id="PTHR43214:SF43">
    <property type="entry name" value="TWO-COMPONENT RESPONSE REGULATOR"/>
    <property type="match status" value="1"/>
</dbReference>
<feature type="domain" description="HTH luxR-type" evidence="3">
    <location>
        <begin position="150"/>
        <end position="215"/>
    </location>
</feature>
<dbReference type="GO" id="GO:0003677">
    <property type="term" value="F:DNA binding"/>
    <property type="evidence" value="ECO:0007669"/>
    <property type="project" value="UniProtKB-KW"/>
</dbReference>
<dbReference type="PROSITE" id="PS00622">
    <property type="entry name" value="HTH_LUXR_1"/>
    <property type="match status" value="1"/>
</dbReference>
<evidence type="ECO:0000256" key="1">
    <source>
        <dbReference type="ARBA" id="ARBA00023125"/>
    </source>
</evidence>
<keyword evidence="1 5" id="KW-0238">DNA-binding</keyword>
<dbReference type="InterPro" id="IPR016032">
    <property type="entry name" value="Sig_transdc_resp-reg_C-effctor"/>
</dbReference>
<dbReference type="EMBL" id="RQXT01000029">
    <property type="protein sequence ID" value="RRH96886.1"/>
    <property type="molecule type" value="Genomic_DNA"/>
</dbReference>
<reference evidence="5 6" key="1">
    <citation type="submission" date="2018-11" db="EMBL/GenBank/DDBJ databases">
        <title>the genome of Mesorhizobium tamadayense DSM 28320.</title>
        <authorList>
            <person name="Gao J."/>
        </authorList>
    </citation>
    <scope>NUCLEOTIDE SEQUENCE [LARGE SCALE GENOMIC DNA]</scope>
    <source>
        <strain evidence="5 6">DSM 28320</strain>
    </source>
</reference>
<dbReference type="SMART" id="SM00448">
    <property type="entry name" value="REC"/>
    <property type="match status" value="1"/>
</dbReference>
<feature type="domain" description="Response regulatory" evidence="4">
    <location>
        <begin position="19"/>
        <end position="135"/>
    </location>
</feature>
<dbReference type="Pfam" id="PF00196">
    <property type="entry name" value="GerE"/>
    <property type="match status" value="1"/>
</dbReference>
<dbReference type="GO" id="GO:0006355">
    <property type="term" value="P:regulation of DNA-templated transcription"/>
    <property type="evidence" value="ECO:0007669"/>
    <property type="project" value="InterPro"/>
</dbReference>
<accession>A0A3P3FFE1</accession>
<dbReference type="SMART" id="SM00421">
    <property type="entry name" value="HTH_LUXR"/>
    <property type="match status" value="1"/>
</dbReference>
<keyword evidence="6" id="KW-1185">Reference proteome</keyword>
<dbReference type="Pfam" id="PF00072">
    <property type="entry name" value="Response_reg"/>
    <property type="match status" value="1"/>
</dbReference>
<dbReference type="AlphaFoldDB" id="A0A3P3FFE1"/>
<dbReference type="SUPFAM" id="SSF46894">
    <property type="entry name" value="C-terminal effector domain of the bipartite response regulators"/>
    <property type="match status" value="1"/>
</dbReference>
<dbReference type="SUPFAM" id="SSF52172">
    <property type="entry name" value="CheY-like"/>
    <property type="match status" value="1"/>
</dbReference>
<protein>
    <submittedName>
        <fullName evidence="5">DNA-binding response regulator</fullName>
    </submittedName>
</protein>
<dbReference type="InterPro" id="IPR011006">
    <property type="entry name" value="CheY-like_superfamily"/>
</dbReference>
<sequence length="224" mass="25127">MSTRSPRSNDAKSDERRVRVVVAEHNPLVVSALREMLDCDGRFELLASVQSGKHFLELATTQQFDVAVIGLKLADMDGADVLAEIQSRKLNVRITVFSNDHDIGILKQCVRLGAQGYCFQFDDPPIIFETILAVAHGRICIPYIDFGKVNDTPLSQLTVRERELLAVLSDGWTNLQIATRTGISENTVKYHLKNLYDKLAVRNRAMAVALYSSEKRRIPRLPFG</sequence>
<comment type="caution">
    <text evidence="5">The sequence shown here is derived from an EMBL/GenBank/DDBJ whole genome shotgun (WGS) entry which is preliminary data.</text>
</comment>
<dbReference type="InterPro" id="IPR039420">
    <property type="entry name" value="WalR-like"/>
</dbReference>
<evidence type="ECO:0000313" key="6">
    <source>
        <dbReference type="Proteomes" id="UP000273786"/>
    </source>
</evidence>
<organism evidence="5 6">
    <name type="scientific">Mesorhizobium tamadayense</name>
    <dbReference type="NCBI Taxonomy" id="425306"/>
    <lineage>
        <taxon>Bacteria</taxon>
        <taxon>Pseudomonadati</taxon>
        <taxon>Pseudomonadota</taxon>
        <taxon>Alphaproteobacteria</taxon>
        <taxon>Hyphomicrobiales</taxon>
        <taxon>Phyllobacteriaceae</taxon>
        <taxon>Mesorhizobium</taxon>
    </lineage>
</organism>
<evidence type="ECO:0000313" key="5">
    <source>
        <dbReference type="EMBL" id="RRH96886.1"/>
    </source>
</evidence>
<proteinExistence type="predicted"/>
<dbReference type="PROSITE" id="PS50110">
    <property type="entry name" value="RESPONSE_REGULATORY"/>
    <property type="match status" value="1"/>
</dbReference>
<dbReference type="Gene3D" id="1.10.10.10">
    <property type="entry name" value="Winged helix-like DNA-binding domain superfamily/Winged helix DNA-binding domain"/>
    <property type="match status" value="1"/>
</dbReference>
<dbReference type="PRINTS" id="PR00038">
    <property type="entry name" value="HTHLUXR"/>
</dbReference>
<evidence type="ECO:0000259" key="4">
    <source>
        <dbReference type="PROSITE" id="PS50110"/>
    </source>
</evidence>
<dbReference type="Proteomes" id="UP000273786">
    <property type="component" value="Unassembled WGS sequence"/>
</dbReference>
<comment type="caution">
    <text evidence="2">Lacks conserved residue(s) required for the propagation of feature annotation.</text>
</comment>
<dbReference type="PANTHER" id="PTHR43214">
    <property type="entry name" value="TWO-COMPONENT RESPONSE REGULATOR"/>
    <property type="match status" value="1"/>
</dbReference>
<dbReference type="OrthoDB" id="9807052at2"/>